<feature type="domain" description="Rhamnogalacturonan I lyase beta-sheet" evidence="2">
    <location>
        <begin position="45"/>
        <end position="135"/>
    </location>
</feature>
<evidence type="ECO:0000313" key="6">
    <source>
        <dbReference type="Proteomes" id="UP000659904"/>
    </source>
</evidence>
<dbReference type="SUPFAM" id="SSF69318">
    <property type="entry name" value="Integrin alpha N-terminal domain"/>
    <property type="match status" value="1"/>
</dbReference>
<feature type="domain" description="Rhamnogalacturonan lyase family 11 C-terminal" evidence="3">
    <location>
        <begin position="356"/>
        <end position="767"/>
    </location>
</feature>
<evidence type="ECO:0008006" key="7">
    <source>
        <dbReference type="Google" id="ProtNLM"/>
    </source>
</evidence>
<feature type="chain" id="PRO_5035282861" description="Rhamnogalacturonan I lyase beta-sheet domain-containing protein" evidence="1">
    <location>
        <begin position="33"/>
        <end position="859"/>
    </location>
</feature>
<comment type="caution">
    <text evidence="5">The sequence shown here is derived from an EMBL/GenBank/DDBJ whole genome shotgun (WGS) entry which is preliminary data.</text>
</comment>
<dbReference type="Proteomes" id="UP000659904">
    <property type="component" value="Unassembled WGS sequence"/>
</dbReference>
<feature type="domain" description="FIMAH" evidence="4">
    <location>
        <begin position="781"/>
        <end position="855"/>
    </location>
</feature>
<dbReference type="PANTHER" id="PTHR43118">
    <property type="entry name" value="RHAMNOGALACTURONAN LYASE (EUROFUNG)"/>
    <property type="match status" value="1"/>
</dbReference>
<evidence type="ECO:0000256" key="1">
    <source>
        <dbReference type="SAM" id="SignalP"/>
    </source>
</evidence>
<dbReference type="RefSeq" id="WP_120314924.1">
    <property type="nucleotide sequence ID" value="NZ_BONH01000007.1"/>
</dbReference>
<dbReference type="PANTHER" id="PTHR43118:SF1">
    <property type="entry name" value="RHAMNOGALACTURONAN LYASE (EUROFUNG)"/>
    <property type="match status" value="1"/>
</dbReference>
<gene>
    <name evidence="5" type="ORF">Cci01nite_21600</name>
</gene>
<dbReference type="EMBL" id="BONH01000007">
    <property type="protein sequence ID" value="GIF97066.1"/>
    <property type="molecule type" value="Genomic_DNA"/>
</dbReference>
<dbReference type="CDD" id="cd10318">
    <property type="entry name" value="RGL11"/>
    <property type="match status" value="1"/>
</dbReference>
<keyword evidence="1" id="KW-0732">Signal</keyword>
<dbReference type="Gene3D" id="2.60.40.10">
    <property type="entry name" value="Immunoglobulins"/>
    <property type="match status" value="1"/>
</dbReference>
<organism evidence="5 6">
    <name type="scientific">Catellatospora citrea</name>
    <dbReference type="NCBI Taxonomy" id="53366"/>
    <lineage>
        <taxon>Bacteria</taxon>
        <taxon>Bacillati</taxon>
        <taxon>Actinomycetota</taxon>
        <taxon>Actinomycetes</taxon>
        <taxon>Micromonosporales</taxon>
        <taxon>Micromonosporaceae</taxon>
        <taxon>Catellatospora</taxon>
    </lineage>
</organism>
<dbReference type="InterPro" id="IPR034641">
    <property type="entry name" value="RGL11"/>
</dbReference>
<keyword evidence="6" id="KW-1185">Reference proteome</keyword>
<dbReference type="PROSITE" id="PS51257">
    <property type="entry name" value="PROKAR_LIPOPROTEIN"/>
    <property type="match status" value="1"/>
</dbReference>
<accession>A0A8J3KBR1</accession>
<dbReference type="Pfam" id="PF21348">
    <property type="entry name" value="RGL11_C"/>
    <property type="match status" value="2"/>
</dbReference>
<dbReference type="GO" id="GO:0005975">
    <property type="term" value="P:carbohydrate metabolic process"/>
    <property type="evidence" value="ECO:0007669"/>
    <property type="project" value="UniProtKB-ARBA"/>
</dbReference>
<dbReference type="InterPro" id="IPR013783">
    <property type="entry name" value="Ig-like_fold"/>
</dbReference>
<evidence type="ECO:0000259" key="2">
    <source>
        <dbReference type="Pfam" id="PF18370"/>
    </source>
</evidence>
<feature type="signal peptide" evidence="1">
    <location>
        <begin position="1"/>
        <end position="32"/>
    </location>
</feature>
<evidence type="ECO:0000313" key="5">
    <source>
        <dbReference type="EMBL" id="GIF97066.1"/>
    </source>
</evidence>
<proteinExistence type="predicted"/>
<name>A0A8J3KBR1_9ACTN</name>
<dbReference type="InterPro" id="IPR041624">
    <property type="entry name" value="RGI_lyase"/>
</dbReference>
<dbReference type="InterPro" id="IPR054470">
    <property type="entry name" value="FIMAH_dom"/>
</dbReference>
<dbReference type="Pfam" id="PF22888">
    <property type="entry name" value="FIMAH"/>
    <property type="match status" value="1"/>
</dbReference>
<dbReference type="InterPro" id="IPR049366">
    <property type="entry name" value="RGL11_C"/>
</dbReference>
<feature type="domain" description="Rhamnogalacturonan lyase family 11 C-terminal" evidence="3">
    <location>
        <begin position="139"/>
        <end position="251"/>
    </location>
</feature>
<dbReference type="AlphaFoldDB" id="A0A8J3KBR1"/>
<sequence>MSPRIRRRSTPSAVIAAACAATLILTGPAASAGDRAPHHGIPAVQLEHLDRGLVAAATTDGTFLSWRLRGHEVTGHTATGLSGPSFHVYRDGQRIATVADSTNYLDREGTAASTYRVAAVVGDAEVDLSDAVSPWSGGYHDLPLRKPPDGVTPKGESYTYTANDVSVGDVDGDGQYEYIVKWDPSNSKDVSQVGYTGPVYVDTYELDGTLLHRIDLGVNIRAGAHYAQVLVYDFDGDGRAEMMLKTAPGTKVIRYRPDGSVAFERYITMPRQDRKTGYAHGDDYRLSAAGYYDHVVELFLGWHRHPEVLAGRWPATLEDAFGIPRAYSYPLSAADARALADYFVDVYAPARSTRNNLRAFEGFIVDGPEYLTVFEGATGRELETIRYKPGREDDGLRWGDYAMARIEPANRVDRFLATVAYLDGRRPSAVFARGYYTRTTLVAYRWNGEHLTEDWFVDSGWVPMSNPFNDSPHGRDGTDPEFATLTTQGAHSLSVADVDADGRQEIVYGGATIDDDGSLLYSSFAPLPPGSADPGAVVRLGHGDALHVTDIDPNRPGLEIYMVHEGGTFAPYGHTLRDARTGEVIFGDYTGRDTGRGMVGDIDPAVPGLEVWPAMPPNAAELGIGLFSAHGDLLGPTTPGTNMSIRWAADMTTQLVNGTATTVLQTPTIDDWRRGRLLSAEGTLANNGTKGNPSLVADVFGDWREELLLRTADSTALRIHLSTEVTHRKMFTLMHDPQYRADVARQQTSYNQPAYPSFYLGSDVDWARVPVPDLWAPGSVDAVRDALAGYVASGDVAAREAPGLRALLAQADHHAAGGRADAAAGALRRFVQHLDGRAVSAAARAALAYQAGTILRMLS</sequence>
<dbReference type="Pfam" id="PF18370">
    <property type="entry name" value="RGI_lyase"/>
    <property type="match status" value="1"/>
</dbReference>
<reference evidence="5 6" key="1">
    <citation type="submission" date="2021-01" db="EMBL/GenBank/DDBJ databases">
        <title>Whole genome shotgun sequence of Catellatospora citrea NBRC 14495.</title>
        <authorList>
            <person name="Komaki H."/>
            <person name="Tamura T."/>
        </authorList>
    </citation>
    <scope>NUCLEOTIDE SEQUENCE [LARGE SCALE GENOMIC DNA]</scope>
    <source>
        <strain evidence="5 6">NBRC 14495</strain>
    </source>
</reference>
<protein>
    <recommendedName>
        <fullName evidence="7">Rhamnogalacturonan I lyase beta-sheet domain-containing protein</fullName>
    </recommendedName>
</protein>
<evidence type="ECO:0000259" key="4">
    <source>
        <dbReference type="Pfam" id="PF22888"/>
    </source>
</evidence>
<evidence type="ECO:0000259" key="3">
    <source>
        <dbReference type="Pfam" id="PF21348"/>
    </source>
</evidence>
<dbReference type="InterPro" id="IPR028994">
    <property type="entry name" value="Integrin_alpha_N"/>
</dbReference>